<accession>A0AAN7CFR2</accession>
<comment type="caution">
    <text evidence="2">The sequence shown here is derived from an EMBL/GenBank/DDBJ whole genome shotgun (WGS) entry which is preliminary data.</text>
</comment>
<name>A0AAN7CFR2_9PEZI</name>
<dbReference type="Proteomes" id="UP001303760">
    <property type="component" value="Unassembled WGS sequence"/>
</dbReference>
<evidence type="ECO:0000256" key="1">
    <source>
        <dbReference type="SAM" id="MobiDB-lite"/>
    </source>
</evidence>
<proteinExistence type="predicted"/>
<reference evidence="2" key="2">
    <citation type="submission" date="2023-05" db="EMBL/GenBank/DDBJ databases">
        <authorList>
            <consortium name="Lawrence Berkeley National Laboratory"/>
            <person name="Steindorff A."/>
            <person name="Hensen N."/>
            <person name="Bonometti L."/>
            <person name="Westerberg I."/>
            <person name="Brannstrom I.O."/>
            <person name="Guillou S."/>
            <person name="Cros-Aarteil S."/>
            <person name="Calhoun S."/>
            <person name="Haridas S."/>
            <person name="Kuo A."/>
            <person name="Mondo S."/>
            <person name="Pangilinan J."/>
            <person name="Riley R."/>
            <person name="Labutti K."/>
            <person name="Andreopoulos B."/>
            <person name="Lipzen A."/>
            <person name="Chen C."/>
            <person name="Yanf M."/>
            <person name="Daum C."/>
            <person name="Ng V."/>
            <person name="Clum A."/>
            <person name="Ohm R."/>
            <person name="Martin F."/>
            <person name="Silar P."/>
            <person name="Natvig D."/>
            <person name="Lalanne C."/>
            <person name="Gautier V."/>
            <person name="Ament-Velasquez S.L."/>
            <person name="Kruys A."/>
            <person name="Hutchinson M.I."/>
            <person name="Powell A.J."/>
            <person name="Barry K."/>
            <person name="Miller A.N."/>
            <person name="Grigoriev I.V."/>
            <person name="Debuchy R."/>
            <person name="Gladieux P."/>
            <person name="Thoren M.H."/>
            <person name="Johannesson H."/>
        </authorList>
    </citation>
    <scope>NUCLEOTIDE SEQUENCE</scope>
    <source>
        <strain evidence="2">CBS 532.94</strain>
    </source>
</reference>
<dbReference type="EMBL" id="MU860033">
    <property type="protein sequence ID" value="KAK4240791.1"/>
    <property type="molecule type" value="Genomic_DNA"/>
</dbReference>
<sequence>MCYREFIAYQCGHRSMVVLRPCPLTTAGHNFPVCSLTPSKPTYAETMCPACERQLHSRWVLIREWEHRWLHERGVCGCDVIFPGLLTTPRVIGETSTVAPTQHPPGTVASTSAKLGDNREPRPADSGSSSSQGDVNKTIGSVPGDNQIPPLFTEEVTSSGEHRVVVRLSSLYAAEWKADHRALHEAGECSCPTTFNAFQPHIREEEMTSHDRHTLRKWRELEGELEKNRNGVRDIDNQNEDTLRRIAEIEKVFGKFTMDGESPTVNLPRLAGPSTAENQAVEAKGQGNGRQRNSRHDNNRFGEGPSRPQNQSQPAPSGSSSSSNANQGQGELVLASQAPTPYNAYALATAQGYHYPYQATAAYPLFPELPPYQQPYYFMPAHPTYATAATYTDSIPPGAYPWATETQPTPGMPWITQGPGPYRTPGLIYDDMAFAAPAQYPQAGQGQSQPPVPVQRLLPAPEIVVKGKGKGKEKEVQAIANPNQPDQLTLPLCGLPIGAGPEGTSHMPSWLGCPLRRSLSVCSLTRDEGEGETAARGADEREEEEQEEEEQEENEGAVEDDSDNLLPPTPPTPPQRCHSAAP</sequence>
<feature type="compositionally biased region" description="Polar residues" evidence="1">
    <location>
        <begin position="126"/>
        <end position="139"/>
    </location>
</feature>
<reference evidence="2" key="1">
    <citation type="journal article" date="2023" name="Mol. Phylogenet. Evol.">
        <title>Genome-scale phylogeny and comparative genomics of the fungal order Sordariales.</title>
        <authorList>
            <person name="Hensen N."/>
            <person name="Bonometti L."/>
            <person name="Westerberg I."/>
            <person name="Brannstrom I.O."/>
            <person name="Guillou S."/>
            <person name="Cros-Aarteil S."/>
            <person name="Calhoun S."/>
            <person name="Haridas S."/>
            <person name="Kuo A."/>
            <person name="Mondo S."/>
            <person name="Pangilinan J."/>
            <person name="Riley R."/>
            <person name="LaButti K."/>
            <person name="Andreopoulos B."/>
            <person name="Lipzen A."/>
            <person name="Chen C."/>
            <person name="Yan M."/>
            <person name="Daum C."/>
            <person name="Ng V."/>
            <person name="Clum A."/>
            <person name="Steindorff A."/>
            <person name="Ohm R.A."/>
            <person name="Martin F."/>
            <person name="Silar P."/>
            <person name="Natvig D.O."/>
            <person name="Lalanne C."/>
            <person name="Gautier V."/>
            <person name="Ament-Velasquez S.L."/>
            <person name="Kruys A."/>
            <person name="Hutchinson M.I."/>
            <person name="Powell A.J."/>
            <person name="Barry K."/>
            <person name="Miller A.N."/>
            <person name="Grigoriev I.V."/>
            <person name="Debuchy R."/>
            <person name="Gladieux P."/>
            <person name="Hiltunen Thoren M."/>
            <person name="Johannesson H."/>
        </authorList>
    </citation>
    <scope>NUCLEOTIDE SEQUENCE</scope>
    <source>
        <strain evidence="2">CBS 532.94</strain>
    </source>
</reference>
<feature type="region of interest" description="Disordered" evidence="1">
    <location>
        <begin position="96"/>
        <end position="152"/>
    </location>
</feature>
<evidence type="ECO:0000313" key="3">
    <source>
        <dbReference type="Proteomes" id="UP001303760"/>
    </source>
</evidence>
<keyword evidence="3" id="KW-1185">Reference proteome</keyword>
<dbReference type="AlphaFoldDB" id="A0AAN7CFR2"/>
<evidence type="ECO:0000313" key="2">
    <source>
        <dbReference type="EMBL" id="KAK4240791.1"/>
    </source>
</evidence>
<feature type="region of interest" description="Disordered" evidence="1">
    <location>
        <begin position="524"/>
        <end position="582"/>
    </location>
</feature>
<organism evidence="2 3">
    <name type="scientific">Achaetomium macrosporum</name>
    <dbReference type="NCBI Taxonomy" id="79813"/>
    <lineage>
        <taxon>Eukaryota</taxon>
        <taxon>Fungi</taxon>
        <taxon>Dikarya</taxon>
        <taxon>Ascomycota</taxon>
        <taxon>Pezizomycotina</taxon>
        <taxon>Sordariomycetes</taxon>
        <taxon>Sordariomycetidae</taxon>
        <taxon>Sordariales</taxon>
        <taxon>Chaetomiaceae</taxon>
        <taxon>Achaetomium</taxon>
    </lineage>
</organism>
<gene>
    <name evidence="2" type="ORF">C8A03DRAFT_41707</name>
</gene>
<protein>
    <submittedName>
        <fullName evidence="2">Uncharacterized protein</fullName>
    </submittedName>
</protein>
<feature type="compositionally biased region" description="Acidic residues" evidence="1">
    <location>
        <begin position="540"/>
        <end position="563"/>
    </location>
</feature>
<feature type="compositionally biased region" description="Low complexity" evidence="1">
    <location>
        <begin position="308"/>
        <end position="328"/>
    </location>
</feature>
<feature type="region of interest" description="Disordered" evidence="1">
    <location>
        <begin position="258"/>
        <end position="328"/>
    </location>
</feature>